<dbReference type="InterPro" id="IPR025326">
    <property type="entry name" value="DUF4232"/>
</dbReference>
<sequence length="257" mass="26154">MTDRFETWLDEQQVELLAPPPGAYPSIARSARRRRAGRAVAGVAAATLAVAVAVGAVHQFMNATPPPDLPASTPTAGPTEAPTEAPTTAPTDRPTAAGSTGASAPAGSATTQQVTGRCRTDELRVTAIGAPGGGAMGGVYTWLVFTNTSGRTCSLYGFPGVSYVTGASGTQINEPAVREGTTAVRVDLAPGQGAHAQVRTGQSGAYPDTCHPVEAAGYRVYVPDETASVFVPWRVKVCSTDGVNGMLIGPVFPGTSG</sequence>
<name>A0ABN2CXJ7_9ACTN</name>
<dbReference type="RefSeq" id="WP_344512690.1">
    <property type="nucleotide sequence ID" value="NZ_BAAAQD010000034.1"/>
</dbReference>
<protein>
    <recommendedName>
        <fullName evidence="3">DUF4232 domain-containing protein</fullName>
    </recommendedName>
</protein>
<evidence type="ECO:0000313" key="4">
    <source>
        <dbReference type="EMBL" id="GAA1564221.1"/>
    </source>
</evidence>
<evidence type="ECO:0000256" key="1">
    <source>
        <dbReference type="SAM" id="MobiDB-lite"/>
    </source>
</evidence>
<organism evidence="4 5">
    <name type="scientific">Dactylosporangium maewongense</name>
    <dbReference type="NCBI Taxonomy" id="634393"/>
    <lineage>
        <taxon>Bacteria</taxon>
        <taxon>Bacillati</taxon>
        <taxon>Actinomycetota</taxon>
        <taxon>Actinomycetes</taxon>
        <taxon>Micromonosporales</taxon>
        <taxon>Micromonosporaceae</taxon>
        <taxon>Dactylosporangium</taxon>
    </lineage>
</organism>
<dbReference type="EMBL" id="BAAAQD010000034">
    <property type="protein sequence ID" value="GAA1564221.1"/>
    <property type="molecule type" value="Genomic_DNA"/>
</dbReference>
<proteinExistence type="predicted"/>
<keyword evidence="2" id="KW-1133">Transmembrane helix</keyword>
<feature type="domain" description="DUF4232" evidence="3">
    <location>
        <begin position="118"/>
        <end position="235"/>
    </location>
</feature>
<keyword evidence="2" id="KW-0472">Membrane</keyword>
<reference evidence="4 5" key="1">
    <citation type="journal article" date="2019" name="Int. J. Syst. Evol. Microbiol.">
        <title>The Global Catalogue of Microorganisms (GCM) 10K type strain sequencing project: providing services to taxonomists for standard genome sequencing and annotation.</title>
        <authorList>
            <consortium name="The Broad Institute Genomics Platform"/>
            <consortium name="The Broad Institute Genome Sequencing Center for Infectious Disease"/>
            <person name="Wu L."/>
            <person name="Ma J."/>
        </authorList>
    </citation>
    <scope>NUCLEOTIDE SEQUENCE [LARGE SCALE GENOMIC DNA]</scope>
    <source>
        <strain evidence="4 5">JCM 15933</strain>
    </source>
</reference>
<keyword evidence="5" id="KW-1185">Reference proteome</keyword>
<feature type="transmembrane region" description="Helical" evidence="2">
    <location>
        <begin position="39"/>
        <end position="61"/>
    </location>
</feature>
<accession>A0ABN2CXJ7</accession>
<evidence type="ECO:0000313" key="5">
    <source>
        <dbReference type="Proteomes" id="UP001501470"/>
    </source>
</evidence>
<keyword evidence="2" id="KW-0812">Transmembrane</keyword>
<feature type="region of interest" description="Disordered" evidence="1">
    <location>
        <begin position="65"/>
        <end position="118"/>
    </location>
</feature>
<gene>
    <name evidence="4" type="ORF">GCM10009827_102280</name>
</gene>
<evidence type="ECO:0000256" key="2">
    <source>
        <dbReference type="SAM" id="Phobius"/>
    </source>
</evidence>
<dbReference type="Proteomes" id="UP001501470">
    <property type="component" value="Unassembled WGS sequence"/>
</dbReference>
<comment type="caution">
    <text evidence="4">The sequence shown here is derived from an EMBL/GenBank/DDBJ whole genome shotgun (WGS) entry which is preliminary data.</text>
</comment>
<evidence type="ECO:0000259" key="3">
    <source>
        <dbReference type="Pfam" id="PF14016"/>
    </source>
</evidence>
<feature type="compositionally biased region" description="Low complexity" evidence="1">
    <location>
        <begin position="70"/>
        <end position="111"/>
    </location>
</feature>
<dbReference type="Pfam" id="PF14016">
    <property type="entry name" value="DUF4232"/>
    <property type="match status" value="1"/>
</dbReference>